<dbReference type="InterPro" id="IPR035897">
    <property type="entry name" value="Toll_tir_struct_dom_sf"/>
</dbReference>
<dbReference type="SUPFAM" id="SSF52200">
    <property type="entry name" value="Toll/Interleukin receptor TIR domain"/>
    <property type="match status" value="1"/>
</dbReference>
<dbReference type="PANTHER" id="PTHR32009">
    <property type="entry name" value="TMV RESISTANCE PROTEIN N-LIKE"/>
    <property type="match status" value="1"/>
</dbReference>
<dbReference type="Proteomes" id="UP001174677">
    <property type="component" value="Unassembled WGS sequence"/>
</dbReference>
<organism evidence="3 4">
    <name type="scientific">Hevea brasiliensis</name>
    <name type="common">Para rubber tree</name>
    <name type="synonym">Siphonia brasiliensis</name>
    <dbReference type="NCBI Taxonomy" id="3981"/>
    <lineage>
        <taxon>Eukaryota</taxon>
        <taxon>Viridiplantae</taxon>
        <taxon>Streptophyta</taxon>
        <taxon>Embryophyta</taxon>
        <taxon>Tracheophyta</taxon>
        <taxon>Spermatophyta</taxon>
        <taxon>Magnoliopsida</taxon>
        <taxon>eudicotyledons</taxon>
        <taxon>Gunneridae</taxon>
        <taxon>Pentapetalae</taxon>
        <taxon>rosids</taxon>
        <taxon>fabids</taxon>
        <taxon>Malpighiales</taxon>
        <taxon>Euphorbiaceae</taxon>
        <taxon>Crotonoideae</taxon>
        <taxon>Micrandreae</taxon>
        <taxon>Hevea</taxon>
    </lineage>
</organism>
<sequence length="162" mass="18234">MASTSSFAFSSNTTYDVFLSFRGIETRHNFTSHLHAALCRKNITTFIDDILERGEGISPALMKAIEESKNSVVIFSENYASSRWCLDELVKIIDCEKKLGRKVLPIFYRVNPSDVRKQTGKFGEAFGKVKENSKHSLDGVEKWRTALMEAGNLSGWVSSDSR</sequence>
<evidence type="ECO:0000256" key="1">
    <source>
        <dbReference type="ARBA" id="ARBA00023027"/>
    </source>
</evidence>
<proteinExistence type="predicted"/>
<keyword evidence="4" id="KW-1185">Reference proteome</keyword>
<dbReference type="Pfam" id="PF01582">
    <property type="entry name" value="TIR"/>
    <property type="match status" value="1"/>
</dbReference>
<gene>
    <name evidence="3" type="ORF">P3X46_034231</name>
</gene>
<evidence type="ECO:0000313" key="3">
    <source>
        <dbReference type="EMBL" id="KAJ9129004.1"/>
    </source>
</evidence>
<evidence type="ECO:0000313" key="4">
    <source>
        <dbReference type="Proteomes" id="UP001174677"/>
    </source>
</evidence>
<dbReference type="PROSITE" id="PS50104">
    <property type="entry name" value="TIR"/>
    <property type="match status" value="1"/>
</dbReference>
<dbReference type="EMBL" id="JARPOI010000294">
    <property type="protein sequence ID" value="KAJ9129004.1"/>
    <property type="molecule type" value="Genomic_DNA"/>
</dbReference>
<accession>A0ABQ9KBL7</accession>
<dbReference type="Gene3D" id="3.40.50.10140">
    <property type="entry name" value="Toll/interleukin-1 receptor homology (TIR) domain"/>
    <property type="match status" value="1"/>
</dbReference>
<reference evidence="3 4" key="1">
    <citation type="journal article" date="2023" name="Plant Biotechnol. J.">
        <title>Chromosome-level wild Hevea brasiliensis genome provides new tools for genomic-assisted breeding and valuable loci to elevate rubber yield.</title>
        <authorList>
            <person name="Cheng H."/>
            <person name="Song X."/>
            <person name="Hu Y."/>
            <person name="Wu T."/>
            <person name="Yang Q."/>
            <person name="An Z."/>
            <person name="Feng S."/>
            <person name="Deng Z."/>
            <person name="Wu W."/>
            <person name="Zeng X."/>
            <person name="Tu M."/>
            <person name="Wang X."/>
            <person name="Huang H."/>
        </authorList>
    </citation>
    <scope>NUCLEOTIDE SEQUENCE [LARGE SCALE GENOMIC DNA]</scope>
    <source>
        <strain evidence="3">MT/VB/25A 57/8</strain>
    </source>
</reference>
<dbReference type="SMART" id="SM00255">
    <property type="entry name" value="TIR"/>
    <property type="match status" value="1"/>
</dbReference>
<protein>
    <recommendedName>
        <fullName evidence="2">TIR domain-containing protein</fullName>
    </recommendedName>
</protein>
<dbReference type="PANTHER" id="PTHR32009:SF155">
    <property type="entry name" value="DISEASE RESISTANCE PROTEIN (TIR-NBS-LRR CLASS)"/>
    <property type="match status" value="1"/>
</dbReference>
<keyword evidence="1" id="KW-0520">NAD</keyword>
<name>A0ABQ9KBL7_HEVBR</name>
<comment type="caution">
    <text evidence="3">The sequence shown here is derived from an EMBL/GenBank/DDBJ whole genome shotgun (WGS) entry which is preliminary data.</text>
</comment>
<evidence type="ECO:0000259" key="2">
    <source>
        <dbReference type="PROSITE" id="PS50104"/>
    </source>
</evidence>
<dbReference type="InterPro" id="IPR000157">
    <property type="entry name" value="TIR_dom"/>
</dbReference>
<feature type="domain" description="TIR" evidence="2">
    <location>
        <begin position="13"/>
        <end position="151"/>
    </location>
</feature>